<keyword evidence="4" id="KW-1133">Transmembrane helix</keyword>
<feature type="signal peptide" evidence="5">
    <location>
        <begin position="1"/>
        <end position="20"/>
    </location>
</feature>
<evidence type="ECO:0000256" key="1">
    <source>
        <dbReference type="ARBA" id="ARBA00022443"/>
    </source>
</evidence>
<dbReference type="Proteomes" id="UP001479436">
    <property type="component" value="Unassembled WGS sequence"/>
</dbReference>
<gene>
    <name evidence="7" type="ORF">K7432_005325</name>
</gene>
<protein>
    <recommendedName>
        <fullName evidence="6">SH3 domain-containing protein</fullName>
    </recommendedName>
</protein>
<dbReference type="InterPro" id="IPR036028">
    <property type="entry name" value="SH3-like_dom_sf"/>
</dbReference>
<evidence type="ECO:0000313" key="8">
    <source>
        <dbReference type="Proteomes" id="UP001479436"/>
    </source>
</evidence>
<proteinExistence type="predicted"/>
<reference evidence="7 8" key="1">
    <citation type="submission" date="2023-04" db="EMBL/GenBank/DDBJ databases">
        <title>Genome of Basidiobolus ranarum AG-B5.</title>
        <authorList>
            <person name="Stajich J.E."/>
            <person name="Carter-House D."/>
            <person name="Gryganskyi A."/>
        </authorList>
    </citation>
    <scope>NUCLEOTIDE SEQUENCE [LARGE SCALE GENOMIC DNA]</scope>
    <source>
        <strain evidence="7 8">AG-B5</strain>
    </source>
</reference>
<sequence>MVNGYLAFSALCLNLAFVQSASNSEQHRYWNTNPSHLNRRRDSKYEPSSSEATLAPTFTLMSSETTPLLVVKRNSVINNYSSTFTTQTTKSSNSERALFTSHLPKQVGYSSLTGVDKVEQSLGVPNKLLGLPLAAGIGIIAGVALILCIILGFFSYIYIKRRQASSWPKSAKDLQGYIDLHDVPTTPRRVHPPPLLSSSDEGHGNSMHPSMHPAVISARAKINGQLSTLSHERAQPEMSEAYPGYILPTNPARSAYPKPTIYRLSVVPMLGTQPSYTSSTEKCHEAEALPDYSFVMSAILPYKPRQDGEIDVSVGDELAITDEMGLDWLIGSNLTTNSTIGGFPRTCVTGNSYQ</sequence>
<feature type="region of interest" description="Disordered" evidence="3">
    <location>
        <begin position="28"/>
        <end position="50"/>
    </location>
</feature>
<keyword evidence="4" id="KW-0472">Membrane</keyword>
<keyword evidence="5" id="KW-0732">Signal</keyword>
<keyword evidence="1 2" id="KW-0728">SH3 domain</keyword>
<keyword evidence="8" id="KW-1185">Reference proteome</keyword>
<dbReference type="EMBL" id="JASJQH010000206">
    <property type="protein sequence ID" value="KAK9765947.1"/>
    <property type="molecule type" value="Genomic_DNA"/>
</dbReference>
<feature type="region of interest" description="Disordered" evidence="3">
    <location>
        <begin position="183"/>
        <end position="210"/>
    </location>
</feature>
<dbReference type="CDD" id="cd00174">
    <property type="entry name" value="SH3"/>
    <property type="match status" value="1"/>
</dbReference>
<name>A0ABR2WWV2_9FUNG</name>
<evidence type="ECO:0000256" key="3">
    <source>
        <dbReference type="SAM" id="MobiDB-lite"/>
    </source>
</evidence>
<keyword evidence="4" id="KW-0812">Transmembrane</keyword>
<evidence type="ECO:0000256" key="2">
    <source>
        <dbReference type="PROSITE-ProRule" id="PRU00192"/>
    </source>
</evidence>
<dbReference type="InterPro" id="IPR001452">
    <property type="entry name" value="SH3_domain"/>
</dbReference>
<feature type="domain" description="SH3" evidence="6">
    <location>
        <begin position="291"/>
        <end position="353"/>
    </location>
</feature>
<feature type="chain" id="PRO_5046302476" description="SH3 domain-containing protein" evidence="5">
    <location>
        <begin position="21"/>
        <end position="354"/>
    </location>
</feature>
<comment type="caution">
    <text evidence="7">The sequence shown here is derived from an EMBL/GenBank/DDBJ whole genome shotgun (WGS) entry which is preliminary data.</text>
</comment>
<dbReference type="Gene3D" id="2.30.30.40">
    <property type="entry name" value="SH3 Domains"/>
    <property type="match status" value="1"/>
</dbReference>
<accession>A0ABR2WWV2</accession>
<dbReference type="PROSITE" id="PS50002">
    <property type="entry name" value="SH3"/>
    <property type="match status" value="1"/>
</dbReference>
<evidence type="ECO:0000313" key="7">
    <source>
        <dbReference type="EMBL" id="KAK9765947.1"/>
    </source>
</evidence>
<evidence type="ECO:0000256" key="5">
    <source>
        <dbReference type="SAM" id="SignalP"/>
    </source>
</evidence>
<dbReference type="SUPFAM" id="SSF50044">
    <property type="entry name" value="SH3-domain"/>
    <property type="match status" value="1"/>
</dbReference>
<evidence type="ECO:0000256" key="4">
    <source>
        <dbReference type="SAM" id="Phobius"/>
    </source>
</evidence>
<evidence type="ECO:0000259" key="6">
    <source>
        <dbReference type="PROSITE" id="PS50002"/>
    </source>
</evidence>
<feature type="transmembrane region" description="Helical" evidence="4">
    <location>
        <begin position="133"/>
        <end position="159"/>
    </location>
</feature>
<organism evidence="7 8">
    <name type="scientific">Basidiobolus ranarum</name>
    <dbReference type="NCBI Taxonomy" id="34480"/>
    <lineage>
        <taxon>Eukaryota</taxon>
        <taxon>Fungi</taxon>
        <taxon>Fungi incertae sedis</taxon>
        <taxon>Zoopagomycota</taxon>
        <taxon>Entomophthoromycotina</taxon>
        <taxon>Basidiobolomycetes</taxon>
        <taxon>Basidiobolales</taxon>
        <taxon>Basidiobolaceae</taxon>
        <taxon>Basidiobolus</taxon>
    </lineage>
</organism>